<evidence type="ECO:0000256" key="1">
    <source>
        <dbReference type="ARBA" id="ARBA00023172"/>
    </source>
</evidence>
<evidence type="ECO:0000313" key="2">
    <source>
        <dbReference type="EMBL" id="MFC5824139.1"/>
    </source>
</evidence>
<dbReference type="Proteomes" id="UP001596058">
    <property type="component" value="Unassembled WGS sequence"/>
</dbReference>
<evidence type="ECO:0000313" key="3">
    <source>
        <dbReference type="Proteomes" id="UP001596058"/>
    </source>
</evidence>
<name>A0ABW1CEK7_9ACTN</name>
<dbReference type="InterPro" id="IPR013762">
    <property type="entry name" value="Integrase-like_cat_sf"/>
</dbReference>
<keyword evidence="3" id="KW-1185">Reference proteome</keyword>
<sequence>MFQALASETAARAEEILSLDVEDLDLERRRVRVVSKGGALEYVHWATVTARLLPGCTRRACVPVRPALWVPKIHPCRSQARWAIMRCGS</sequence>
<accession>A0ABW1CEK7</accession>
<dbReference type="EMBL" id="JBHSPA010000013">
    <property type="protein sequence ID" value="MFC5824139.1"/>
    <property type="molecule type" value="Genomic_DNA"/>
</dbReference>
<dbReference type="InterPro" id="IPR011010">
    <property type="entry name" value="DNA_brk_join_enz"/>
</dbReference>
<dbReference type="RefSeq" id="WP_379513669.1">
    <property type="nucleotide sequence ID" value="NZ_JBHSPA010000013.1"/>
</dbReference>
<keyword evidence="1" id="KW-0233">DNA recombination</keyword>
<dbReference type="SUPFAM" id="SSF56349">
    <property type="entry name" value="DNA breaking-rejoining enzymes"/>
    <property type="match status" value="1"/>
</dbReference>
<proteinExistence type="predicted"/>
<organism evidence="2 3">
    <name type="scientific">Nonomuraea insulae</name>
    <dbReference type="NCBI Taxonomy" id="1616787"/>
    <lineage>
        <taxon>Bacteria</taxon>
        <taxon>Bacillati</taxon>
        <taxon>Actinomycetota</taxon>
        <taxon>Actinomycetes</taxon>
        <taxon>Streptosporangiales</taxon>
        <taxon>Streptosporangiaceae</taxon>
        <taxon>Nonomuraea</taxon>
    </lineage>
</organism>
<protein>
    <recommendedName>
        <fullName evidence="4">Phage integrase family protein</fullName>
    </recommendedName>
</protein>
<evidence type="ECO:0008006" key="4">
    <source>
        <dbReference type="Google" id="ProtNLM"/>
    </source>
</evidence>
<comment type="caution">
    <text evidence="2">The sequence shown here is derived from an EMBL/GenBank/DDBJ whole genome shotgun (WGS) entry which is preliminary data.</text>
</comment>
<reference evidence="3" key="1">
    <citation type="journal article" date="2019" name="Int. J. Syst. Evol. Microbiol.">
        <title>The Global Catalogue of Microorganisms (GCM) 10K type strain sequencing project: providing services to taxonomists for standard genome sequencing and annotation.</title>
        <authorList>
            <consortium name="The Broad Institute Genomics Platform"/>
            <consortium name="The Broad Institute Genome Sequencing Center for Infectious Disease"/>
            <person name="Wu L."/>
            <person name="Ma J."/>
        </authorList>
    </citation>
    <scope>NUCLEOTIDE SEQUENCE [LARGE SCALE GENOMIC DNA]</scope>
    <source>
        <strain evidence="3">CCUG 53903</strain>
    </source>
</reference>
<gene>
    <name evidence="2" type="ORF">ACFPZ3_09785</name>
</gene>
<dbReference type="Gene3D" id="1.10.443.10">
    <property type="entry name" value="Intergrase catalytic core"/>
    <property type="match status" value="1"/>
</dbReference>